<organism evidence="3 4">
    <name type="scientific">Hibiscus sabdariffa</name>
    <name type="common">roselle</name>
    <dbReference type="NCBI Taxonomy" id="183260"/>
    <lineage>
        <taxon>Eukaryota</taxon>
        <taxon>Viridiplantae</taxon>
        <taxon>Streptophyta</taxon>
        <taxon>Embryophyta</taxon>
        <taxon>Tracheophyta</taxon>
        <taxon>Spermatophyta</taxon>
        <taxon>Magnoliopsida</taxon>
        <taxon>eudicotyledons</taxon>
        <taxon>Gunneridae</taxon>
        <taxon>Pentapetalae</taxon>
        <taxon>rosids</taxon>
        <taxon>malvids</taxon>
        <taxon>Malvales</taxon>
        <taxon>Malvaceae</taxon>
        <taxon>Malvoideae</taxon>
        <taxon>Hibiscus</taxon>
    </lineage>
</organism>
<evidence type="ECO:0000313" key="3">
    <source>
        <dbReference type="EMBL" id="KAK9003146.1"/>
    </source>
</evidence>
<name>A0ABR2QR55_9ROSI</name>
<feature type="compositionally biased region" description="Low complexity" evidence="1">
    <location>
        <begin position="70"/>
        <end position="99"/>
    </location>
</feature>
<dbReference type="Proteomes" id="UP001396334">
    <property type="component" value="Unassembled WGS sequence"/>
</dbReference>
<sequence>MAHQDLIVALVFMAIIGAFAANSSPSPATPKASAPSKSPSSSSSSSSSSPSFDTPLVTPPKSGDGETKLSSSEVPKSSSSSTPTIINKSNSPSFSSSNSEGGAPNSFPSGAPPSNSSSLGPTKSNNHKTKKGSSPDSESPEKVSFPPLPTTINELFDSLSPNPKIKDVDDKSLEYSKDSPTPASSNVNVV</sequence>
<dbReference type="EMBL" id="JBBPBN010000034">
    <property type="protein sequence ID" value="KAK9003146.1"/>
    <property type="molecule type" value="Genomic_DNA"/>
</dbReference>
<feature type="compositionally biased region" description="Low complexity" evidence="1">
    <location>
        <begin position="23"/>
        <end position="51"/>
    </location>
</feature>
<proteinExistence type="predicted"/>
<gene>
    <name evidence="3" type="ORF">V6N11_060713</name>
</gene>
<evidence type="ECO:0000256" key="1">
    <source>
        <dbReference type="SAM" id="MobiDB-lite"/>
    </source>
</evidence>
<feature type="signal peptide" evidence="2">
    <location>
        <begin position="1"/>
        <end position="20"/>
    </location>
</feature>
<feature type="compositionally biased region" description="Basic and acidic residues" evidence="1">
    <location>
        <begin position="164"/>
        <end position="177"/>
    </location>
</feature>
<keyword evidence="2" id="KW-0732">Signal</keyword>
<accession>A0ABR2QR55</accession>
<keyword evidence="4" id="KW-1185">Reference proteome</keyword>
<feature type="compositionally biased region" description="Polar residues" evidence="1">
    <location>
        <begin position="106"/>
        <end position="124"/>
    </location>
</feature>
<evidence type="ECO:0000256" key="2">
    <source>
        <dbReference type="SAM" id="SignalP"/>
    </source>
</evidence>
<feature type="chain" id="PRO_5045319329" evidence="2">
    <location>
        <begin position="21"/>
        <end position="190"/>
    </location>
</feature>
<comment type="caution">
    <text evidence="3">The sequence shown here is derived from an EMBL/GenBank/DDBJ whole genome shotgun (WGS) entry which is preliminary data.</text>
</comment>
<protein>
    <submittedName>
        <fullName evidence="3">Uncharacterized protein</fullName>
    </submittedName>
</protein>
<feature type="region of interest" description="Disordered" evidence="1">
    <location>
        <begin position="22"/>
        <end position="190"/>
    </location>
</feature>
<reference evidence="3 4" key="1">
    <citation type="journal article" date="2024" name="G3 (Bethesda)">
        <title>Genome assembly of Hibiscus sabdariffa L. provides insights into metabolisms of medicinal natural products.</title>
        <authorList>
            <person name="Kim T."/>
        </authorList>
    </citation>
    <scope>NUCLEOTIDE SEQUENCE [LARGE SCALE GENOMIC DNA]</scope>
    <source>
        <strain evidence="3">TK-2024</strain>
        <tissue evidence="3">Old leaves</tissue>
    </source>
</reference>
<evidence type="ECO:0000313" key="4">
    <source>
        <dbReference type="Proteomes" id="UP001396334"/>
    </source>
</evidence>
<feature type="compositionally biased region" description="Polar residues" evidence="1">
    <location>
        <begin position="178"/>
        <end position="190"/>
    </location>
</feature>